<sequence length="69" mass="7869">MRQENRRMEQEKRLAASLTEAGDHKPRRMFFRSSCCWISDSRTAVRGKTTQSLPGPKSADRNQGIASPF</sequence>
<keyword evidence="3" id="KW-1185">Reference proteome</keyword>
<gene>
    <name evidence="2" type="ORF">NDU88_008030</name>
</gene>
<organism evidence="2 3">
    <name type="scientific">Pleurodeles waltl</name>
    <name type="common">Iberian ribbed newt</name>
    <dbReference type="NCBI Taxonomy" id="8319"/>
    <lineage>
        <taxon>Eukaryota</taxon>
        <taxon>Metazoa</taxon>
        <taxon>Chordata</taxon>
        <taxon>Craniata</taxon>
        <taxon>Vertebrata</taxon>
        <taxon>Euteleostomi</taxon>
        <taxon>Amphibia</taxon>
        <taxon>Batrachia</taxon>
        <taxon>Caudata</taxon>
        <taxon>Salamandroidea</taxon>
        <taxon>Salamandridae</taxon>
        <taxon>Pleurodelinae</taxon>
        <taxon>Pleurodeles</taxon>
    </lineage>
</organism>
<evidence type="ECO:0000256" key="1">
    <source>
        <dbReference type="SAM" id="MobiDB-lite"/>
    </source>
</evidence>
<proteinExistence type="predicted"/>
<dbReference type="EMBL" id="JANPWB010000009">
    <property type="protein sequence ID" value="KAJ1155299.1"/>
    <property type="molecule type" value="Genomic_DNA"/>
</dbReference>
<feature type="region of interest" description="Disordered" evidence="1">
    <location>
        <begin position="1"/>
        <end position="24"/>
    </location>
</feature>
<evidence type="ECO:0000313" key="2">
    <source>
        <dbReference type="EMBL" id="KAJ1155299.1"/>
    </source>
</evidence>
<protein>
    <submittedName>
        <fullName evidence="2">Uncharacterized protein</fullName>
    </submittedName>
</protein>
<dbReference type="AlphaFoldDB" id="A0AAV7RVQ5"/>
<feature type="region of interest" description="Disordered" evidence="1">
    <location>
        <begin position="44"/>
        <end position="69"/>
    </location>
</feature>
<reference evidence="2" key="1">
    <citation type="journal article" date="2022" name="bioRxiv">
        <title>Sequencing and chromosome-scale assembly of the giantPleurodeles waltlgenome.</title>
        <authorList>
            <person name="Brown T."/>
            <person name="Elewa A."/>
            <person name="Iarovenko S."/>
            <person name="Subramanian E."/>
            <person name="Araus A.J."/>
            <person name="Petzold A."/>
            <person name="Susuki M."/>
            <person name="Suzuki K.-i.T."/>
            <person name="Hayashi T."/>
            <person name="Toyoda A."/>
            <person name="Oliveira C."/>
            <person name="Osipova E."/>
            <person name="Leigh N.D."/>
            <person name="Simon A."/>
            <person name="Yun M.H."/>
        </authorList>
    </citation>
    <scope>NUCLEOTIDE SEQUENCE</scope>
    <source>
        <strain evidence="2">20211129_DDA</strain>
        <tissue evidence="2">Liver</tissue>
    </source>
</reference>
<comment type="caution">
    <text evidence="2">The sequence shown here is derived from an EMBL/GenBank/DDBJ whole genome shotgun (WGS) entry which is preliminary data.</text>
</comment>
<name>A0AAV7RVQ5_PLEWA</name>
<evidence type="ECO:0000313" key="3">
    <source>
        <dbReference type="Proteomes" id="UP001066276"/>
    </source>
</evidence>
<feature type="compositionally biased region" description="Basic and acidic residues" evidence="1">
    <location>
        <begin position="1"/>
        <end position="14"/>
    </location>
</feature>
<dbReference type="Proteomes" id="UP001066276">
    <property type="component" value="Chromosome 5"/>
</dbReference>
<accession>A0AAV7RVQ5</accession>